<evidence type="ECO:0000256" key="21">
    <source>
        <dbReference type="ARBA" id="ARBA00077719"/>
    </source>
</evidence>
<gene>
    <name evidence="25" type="ORF">SeLEV6574_g00878</name>
</gene>
<dbReference type="FunFam" id="3.40.50.300:FF:000044">
    <property type="entry name" value="Dynein heavy chain 5, axonemal"/>
    <property type="match status" value="1"/>
</dbReference>
<dbReference type="FunFam" id="1.20.1270.280:FF:000005">
    <property type="entry name" value="Dynein axonemal heavy chain 10"/>
    <property type="match status" value="1"/>
</dbReference>
<dbReference type="InterPro" id="IPR026983">
    <property type="entry name" value="DHC"/>
</dbReference>
<dbReference type="Pfam" id="PF12780">
    <property type="entry name" value="AAA_8"/>
    <property type="match status" value="1"/>
</dbReference>
<dbReference type="GO" id="GO:0036159">
    <property type="term" value="P:inner dynein arm assembly"/>
    <property type="evidence" value="ECO:0007669"/>
    <property type="project" value="UniProtKB-ARBA"/>
</dbReference>
<keyword evidence="14" id="KW-0969">Cilium</keyword>
<dbReference type="Gene3D" id="1.20.58.1120">
    <property type="match status" value="1"/>
</dbReference>
<dbReference type="Pfam" id="PF08393">
    <property type="entry name" value="DHC_N2"/>
    <property type="match status" value="1"/>
</dbReference>
<dbReference type="Pfam" id="PF17852">
    <property type="entry name" value="Dynein_AAA_lid"/>
    <property type="match status" value="1"/>
</dbReference>
<evidence type="ECO:0000256" key="22">
    <source>
        <dbReference type="SAM" id="Coils"/>
    </source>
</evidence>
<dbReference type="InterPro" id="IPR042228">
    <property type="entry name" value="Dynein_linker_3"/>
</dbReference>
<protein>
    <recommendedName>
        <fullName evidence="5">Dynein heavy chain, cytoplasmic</fullName>
    </recommendedName>
    <alternativeName>
        <fullName evidence="18">Dynein heavy chain, cytosolic</fullName>
    </alternativeName>
    <alternativeName>
        <fullName evidence="21">Dynein-1, subspecies f</fullName>
    </alternativeName>
</protein>
<dbReference type="SUPFAM" id="SSF52540">
    <property type="entry name" value="P-loop containing nucleoside triphosphate hydrolases"/>
    <property type="match status" value="4"/>
</dbReference>
<dbReference type="Gene3D" id="6.10.140.1060">
    <property type="match status" value="1"/>
</dbReference>
<dbReference type="Pfam" id="PF03028">
    <property type="entry name" value="Dynein_heavy"/>
    <property type="match status" value="1"/>
</dbReference>
<dbReference type="InterPro" id="IPR035706">
    <property type="entry name" value="AAA_9"/>
</dbReference>
<name>A0A507DGM2_9FUNG</name>
<keyword evidence="10" id="KW-0067">ATP-binding</keyword>
<dbReference type="InterPro" id="IPR042219">
    <property type="entry name" value="AAA_lid_11_sf"/>
</dbReference>
<dbReference type="InterPro" id="IPR003593">
    <property type="entry name" value="AAA+_ATPase"/>
</dbReference>
<dbReference type="InterPro" id="IPR043160">
    <property type="entry name" value="Dynein_C_barrel"/>
</dbReference>
<dbReference type="Pfam" id="PF08385">
    <property type="entry name" value="DHC_N1"/>
    <property type="match status" value="1"/>
</dbReference>
<dbReference type="GO" id="GO:0008569">
    <property type="term" value="F:minus-end-directed microtubule motor activity"/>
    <property type="evidence" value="ECO:0007669"/>
    <property type="project" value="InterPro"/>
</dbReference>
<dbReference type="InterPro" id="IPR004273">
    <property type="entry name" value="Dynein_heavy_D6_P-loop"/>
</dbReference>
<dbReference type="EMBL" id="QEAM01000017">
    <property type="protein sequence ID" value="TPX50465.1"/>
    <property type="molecule type" value="Genomic_DNA"/>
</dbReference>
<feature type="coiled-coil region" evidence="22">
    <location>
        <begin position="3019"/>
        <end position="3095"/>
    </location>
</feature>
<comment type="caution">
    <text evidence="25">The sequence shown here is derived from an EMBL/GenBank/DDBJ whole genome shotgun (WGS) entry which is preliminary data.</text>
</comment>
<dbReference type="InterPro" id="IPR013602">
    <property type="entry name" value="Dynein_heavy_linker"/>
</dbReference>
<dbReference type="Gene3D" id="1.10.287.2620">
    <property type="match status" value="1"/>
</dbReference>
<evidence type="ECO:0000256" key="13">
    <source>
        <dbReference type="ARBA" id="ARBA00023054"/>
    </source>
</evidence>
<feature type="coiled-coil region" evidence="22">
    <location>
        <begin position="3536"/>
        <end position="3563"/>
    </location>
</feature>
<dbReference type="GO" id="GO:0031514">
    <property type="term" value="C:motile cilium"/>
    <property type="evidence" value="ECO:0007669"/>
    <property type="project" value="UniProtKB-SubCell"/>
</dbReference>
<dbReference type="Pfam" id="PF12775">
    <property type="entry name" value="AAA_7"/>
    <property type="match status" value="1"/>
</dbReference>
<sequence length="4443" mass="501692">MADVVSTTDALGDLPVQPQPGHESEQMQEVGHMSGHALSALERMLSEVYLPLLTETSSVFTSPRTGTAATTTTTTTTESSAVTGRAELALSVQKFAAHVAHTHQHLAGETRLRIPDRIRITDVAEAARDLTVVRDLERLAEEWVEAVVTTLAKESERQPVGDGALAEIEYWRTRSVNLCTLFEQLSSPEARAIQQVLVKAAAPVNAVLEFQLGELNKNCAEARDNVRFLGTLERHFKNILVGSLQSVQESLPSLMNAIRMVWIISRHYNRDERMVPLMARIAWELAHKVAGVVDVRTILHEPPAEARRKIAEAKSLLEMWSKSYFQTRERIEASGRDQRWEFDRRRLFDQTNLMASRCADLLEITQVMEQFQSIFGAELKAVTGDPTQIDEVVKRVEALSVPFESITFDIWNKRNQQFWDTLMQRFREQTAQIEEMARSFLDASFKKLRSAEGAFDLLQNVRSVKSRESINKQLMTKWYEILDQYSREVETIGEIFRKNCDNPPIAKNQPRVAGAIAWSRSLFGRIKRTIVRFQSLQEMLTSEQGQEATRHYKMVANEMRSYEKKLYAEWTQTVETMSLHYLKGHVLARVVALPNAVVVAIHLTQNLQGLDSGLTEHLRVNFQPELRDMIRETKCLDRMGFEVPEAAMNVALQEEKYYNYVESLSAMLTAYHDVIDVLEPAELRLLQNHLQELRRALNPGLTRLNWNSLGIPDFISRCNMEINKFSSIVNQIRKNSGNISQIVDLIGRTMLVREPPPEDIMDAHEFFDFENRHRATTLTAIITKYKSIGPLLIKMESLVAGSNSGRSKALKDYYAFWERRIFVALTAMVYNNITCLQTMLRREPKKSVKGSKANAAPTAKPPLFKVQASLSAPEIVVSPLSAEIHRSVTRLVRSVIEATRQFHRWQNGTCILCPPQHVGEDEEAVVFSFHPDVMASTHIGNAVNQLNQDIQRTFGGLGRWLDTWRKYRPLWKVDKVATLEKFAQKKPSIVSYDDKLVFYSRLAKDLEIQQSSKDLDFIRIMCVPLQQAIHNEATSWVVSIGKHLNAMAKGGLDDLEALIAKANEDLQRRPQTLDDLTFVLNAIAELRNASGDIDVKYSEVTEAYRTLAMYSVQVDAVELDAVKDFPFKWEKALNSAVELETSLIPIKQQFTQSTVAQVADFRLDIRRYREQFLINGPGAVDKDMELGLKLLGEAKAAAANLATRREALVRAEKLFDLPITAYPELFELDSEIKDLDKVYDLYMEVRDAMKQWSTGLWSALDVTVLNKGIEVFSTRLRKMASSLKQLPPYNVVAGQIMAFKDSVPLLQDLKSEALRERHWRKLMEVTGHPFDMAADTFTLEKLFAMNLADHTAEIGEIVSGATKELSIENGIKEIENIWHDTKFTIVKYSKGTEDRGFILGAIDEILTALDDNAMALQSMSASRFVTAFLDQVQYWEKMLSVIGEVLEVWMVVQRKWMYLESIFIGSGDIRQQLPEEAARFDRIDRSFKKIMVETAKHPVVVEAASAEGRLQSLRTLANDLEACQKSLSDYLESKRNAFPRFFFISDEELLSILGSHDPKNVQEHIIKMFDNVLKLTFGTGKLEKAVTGMSSSEGELLDFKQPTTVESRVEEWMGAVEAQMKKTNRAIHKEAIFTYPEMNRLTWLANYQGMVSLAASQVWWTWEVEDVFRKIKLGDKLAMKRYSKILGDQLVKLVVQVRSDLSPNERKKVNTQIIVDVHARDIIDRFVRDSITDEGEFEWESQLRFYWDKATDELIVKQCNGVFDYGYEYMGLNGRLVITPLTDRCYLTLTQALSMKLGGAPAGPAGTGKTETVKDLAKAMGLLCMVTNCGEGMDYQAMGKIFSGLVQTGAWGCFDEFNRIELAVLSVISAQIRTIQNAMIMGLKKFQFDGVEISLDRKMGIFITMNPGYAGRTELPDNLKALFRPVVMAVPDLELICEIMLFSEGFTAAKSLAKKMVVLYKLACGQLSKQYHYDFGLRALKSVLVMAGSLKRGAPDLNEDVVLMRALRDMNLPKFVFDDVPLFLGLISDLFPGLDCPRVRYPNFNDAVEGVLQESDYVQLPDQVDKVIQLYETMLTRHTTMVVGPTGGGKTVVIDTLSRAQTKLGLTTRLFVLNPKAVTVAELYGVLDPVTRDWTDGLLSNIFRELNRPSDKKERKYIVFDGDVDAVWVENMNSVMDDNRLLTLPNGERIRLQKHVALLFEVGDLQYASPATVSRCGMVYMDPKNLGFAPCYQKWCSVKRPGPDGVVLLKLFQKYALPLIEMVLEGSALGSRLSQVIKINGLGMVGQLTNLVDAQLPENDGKQPALQEDAIEAVFIQSIIWSIGATILEADRAKFSEAVKQLSELGVQAGETVPAGTLPSDGNLYEWFFDFSQKQWSSWKQFVPKYEHSKTVPFYKILVPTMETVRHTWLLERLVATKRPVLFVGDVGTSKTVTALNHLRQLPADRYLLLNINFSSRTSSLTLQKNLEINVEKRTKDTYGPAAGKRLMVFVDDLNMPSKDTYGTQQPIALLKLLIERGGFYDRGKELNWKCMKDVQFVASMGTPGGGRNDVDPRFVALFNVFNITFPTETSLLQIYSGILLGHVASFSEGIRNTADKLTKLTLKLYQDISKSLLPTPSKFHYIFNLRDISRVYEGLCGSTPDHFETGSQMARLWRNEAMRVFYDRLVTDADRASVKKLIDGLVEQTFNSDVSYINRNPILFGDFRHAMQEANARLYEDLLDFTAVRSIYQEILAEYNEKFNRMNLVLFEDALEHLIRIQRVIRMPRGHALLIGVAGSGKQSLSKLAAFTAGFNVFEITLTRGYGEIEFGESLKQLYSQLGSGKKTVFLFTDAHVAKESFLESINNMLTTGMVPALYEDEEKDAIMNSIRDEVAAQGIVQSRENVWNYFIEKCCENLHIVLAMSPQGDKLRERCRNFPGLVNCTMIDWFPAWPEEALLSVSEAFLKDENVVAKHKPSIVQHMVGVHLSVGDFSMQFQQKYRRTNYVTPKSYLDYISTYNRLLQENQELNGRLCARLESGLAKLEESSAQLDVLNAQLAEQNIAVKNKTEACNKLLEVIVANTKEAEEKKELADKKAGELETQNQQIAKDKAEAEIALSEALPALEAARLALANLSSSEITEIRSFAKPPKEVQKVCECVCVIKGIKDVSWKSAKTMMSQIDFKASLMTLDVDGIRPVQVKAVKDIIKEMDVTVDRMKEISSAGSGLLTFVLAVVGYCNVAKTIAPKRAAVAQLERDLMMSKAEYEKIVQELARLNRELSTLQSSFHQAKAEQLELKEMAELMQRRLLAADKLITGLSSERIRWSQDLATLKEERTQLLGDCLLVSGFLSYTGAFNWELRNELIYEKWLKDLRDRDVPISTNLKVEKLLTTDVEMSKWAQEGLPADELSIQNGILTTKASRFPLCIDPQEQALAWIRKREAPNNLKVSSFNDPDFLKHLEMAMTYGFPFLFEDVDEYIDPVIDAVLEKNFKVAGTRKFIVLGDKEVDFDPNFRLYLVSRLANPVYTPKVFGSAMVINYNVTFKGLSDQLLNFVVGHERKELEEMRERLVAEMSQNKSLLKDLEDTLLRELANSTGLMLDNVELIRTLEETKSKATEIAEKLVLAKQTSAEVEISRDGYRPVAKCGAILYFVLSELSAINPMYEYSLSAFLEVFAGSLSKSKPDPVLSRRLVKIMDTLKYAVYNYACTGLFERHKLMFSFQMCIRLMDGDGLIDPAELNFFLKGDISLESPREGKPAKFMTDQGWKDVTKLATINPIFMQLPDHLKNDKMKQAWADWVALDAPELSLSPYDHSQKLTAFQQLCVLRCFRVDRVYNAVTQFVITHMGEKYVMPPVINFANIFEQSTPNTPVVFVLSPGADPQTDLQKLAEQLGYGGNRLKFLSLGQGQAPIALQLLETAVARGQWLMLQNCHLLVAWLRTLEKVLEKLDRPHKDFRLWLTTEPTPQFPIGILQRSLKVVTEPPNGLKLNLRGTYYRLTDESLDECGHEFFKPLVFALAFFHAVVQERGKYGKIGWNVKYDFNESDFRVSCIILRTYLAKASGTGDGDTKIPWTTLRYLIGETIYGGRVTDDYDRRVLMTYLDEYLGEFLFDTFQPFAFFASPRVAYTVPAGRTRDDFLCAIEALPLTNSPAVFGLHPDAEIGYLIDAVRGMWAQLTSLQPRTVDGVGGISREDVIGSIATDIQNRIPAAFDTARIHKDVKAPTPTQVVLLQELERWNALVGCMRASLRDLASALRGEIGMSTTLDAVATALYNGTIPALWRALAPQTEKNLGGWMAHFEKRHAQYAAWVRAEPLVVWLSGLHVPEAYITALVQSTCRRNGWPLDRSTLYTQVSPHASAADVSERPASGCYIHGLYLEGAAWDPTNACLQRLPAGVGNLITELPVLRIIPIEASRLKLQNTFRTPVYTTQQRRNAAGVGWVFDADLSTAEHASHWTLEGVCLLLNINV</sequence>
<dbReference type="InterPro" id="IPR041228">
    <property type="entry name" value="Dynein_C"/>
</dbReference>
<dbReference type="FunFam" id="1.10.8.1220:FF:000001">
    <property type="entry name" value="Dynein axonemal heavy chain 5"/>
    <property type="match status" value="1"/>
</dbReference>
<dbReference type="InterPro" id="IPR041589">
    <property type="entry name" value="DNAH3_AAA_lid_1"/>
</dbReference>
<dbReference type="InterPro" id="IPR056759">
    <property type="entry name" value="DYH2-5-8_CC"/>
</dbReference>
<evidence type="ECO:0000256" key="4">
    <source>
        <dbReference type="ARBA" id="ARBA00011655"/>
    </source>
</evidence>
<dbReference type="GO" id="GO:0005874">
    <property type="term" value="C:microtubule"/>
    <property type="evidence" value="ECO:0007669"/>
    <property type="project" value="UniProtKB-KW"/>
</dbReference>
<evidence type="ECO:0000256" key="6">
    <source>
        <dbReference type="ARBA" id="ARBA00022490"/>
    </source>
</evidence>
<evidence type="ECO:0000313" key="26">
    <source>
        <dbReference type="Proteomes" id="UP000320475"/>
    </source>
</evidence>
<dbReference type="Proteomes" id="UP000320475">
    <property type="component" value="Unassembled WGS sequence"/>
</dbReference>
<dbReference type="Pfam" id="PF18199">
    <property type="entry name" value="Dynein_C"/>
    <property type="match status" value="1"/>
</dbReference>
<dbReference type="VEuPathDB" id="FungiDB:SeMB42_g06902"/>
<feature type="region of interest" description="Disordered" evidence="23">
    <location>
        <begin position="1"/>
        <end position="26"/>
    </location>
</feature>
<dbReference type="Gene3D" id="1.20.920.20">
    <property type="match status" value="1"/>
</dbReference>
<evidence type="ECO:0000256" key="2">
    <source>
        <dbReference type="ARBA" id="ARBA00004430"/>
    </source>
</evidence>
<evidence type="ECO:0000256" key="7">
    <source>
        <dbReference type="ARBA" id="ARBA00022701"/>
    </source>
</evidence>
<feature type="domain" description="AAA+ ATPase" evidence="24">
    <location>
        <begin position="2765"/>
        <end position="2921"/>
    </location>
</feature>
<evidence type="ECO:0000256" key="14">
    <source>
        <dbReference type="ARBA" id="ARBA00023069"/>
    </source>
</evidence>
<keyword evidence="7" id="KW-0493">Microtubule</keyword>
<dbReference type="FunFam" id="1.20.58.1120:FF:000008">
    <property type="entry name" value="Dynein heavy chain 10, axonemal"/>
    <property type="match status" value="1"/>
</dbReference>
<organism evidence="25 26">
    <name type="scientific">Synchytrium endobioticum</name>
    <dbReference type="NCBI Taxonomy" id="286115"/>
    <lineage>
        <taxon>Eukaryota</taxon>
        <taxon>Fungi</taxon>
        <taxon>Fungi incertae sedis</taxon>
        <taxon>Chytridiomycota</taxon>
        <taxon>Chytridiomycota incertae sedis</taxon>
        <taxon>Chytridiomycetes</taxon>
        <taxon>Synchytriales</taxon>
        <taxon>Synchytriaceae</taxon>
        <taxon>Synchytrium</taxon>
    </lineage>
</organism>
<dbReference type="Gene3D" id="1.20.1270.280">
    <property type="match status" value="1"/>
</dbReference>
<dbReference type="GO" id="GO:0060294">
    <property type="term" value="P:cilium movement involved in cell motility"/>
    <property type="evidence" value="ECO:0007669"/>
    <property type="project" value="UniProtKB-ARBA"/>
</dbReference>
<dbReference type="FunFam" id="1.10.8.720:FF:000005">
    <property type="entry name" value="Dynein axonemal heavy chain 10"/>
    <property type="match status" value="1"/>
</dbReference>
<proteinExistence type="inferred from homology"/>
<dbReference type="Gene3D" id="1.10.8.710">
    <property type="match status" value="1"/>
</dbReference>
<dbReference type="PANTHER" id="PTHR22878">
    <property type="entry name" value="DYNEIN HEAVY CHAIN 6, AXONEMAL-LIKE-RELATED"/>
    <property type="match status" value="1"/>
</dbReference>
<keyword evidence="8" id="KW-0677">Repeat</keyword>
<keyword evidence="6" id="KW-0963">Cytoplasm</keyword>
<dbReference type="Gene3D" id="1.20.140.100">
    <property type="entry name" value="Dynein heavy chain, N-terminal domain 2"/>
    <property type="match status" value="1"/>
</dbReference>
<dbReference type="SMART" id="SM00382">
    <property type="entry name" value="AAA"/>
    <property type="match status" value="4"/>
</dbReference>
<dbReference type="FunFam" id="3.10.490.20:FF:000006">
    <property type="entry name" value="Dynein axonemal heavy chain 10"/>
    <property type="match status" value="1"/>
</dbReference>
<dbReference type="FunFam" id="1.10.8.710:FF:000002">
    <property type="entry name" value="dynein heavy chain 17, axonemal"/>
    <property type="match status" value="1"/>
</dbReference>
<comment type="subunit">
    <text evidence="20">The I1 inner arm complex (also known as the f dynein complex) is a two-headed isoform composed of two heavy chains (1-alpha and 1-beta), three intermediate chains and three light chains. I1 occupies a specific position proximal to the first radial spoke and repeats every 96 nm along the length of the axoneme.</text>
</comment>
<keyword evidence="12" id="KW-0243">Dynein</keyword>
<evidence type="ECO:0000256" key="5">
    <source>
        <dbReference type="ARBA" id="ARBA00022197"/>
    </source>
</evidence>
<dbReference type="PANTHER" id="PTHR22878:SF63">
    <property type="entry name" value="DYNEIN AXONEMAL HEAVY CHAIN 10"/>
    <property type="match status" value="1"/>
</dbReference>
<dbReference type="Gene3D" id="3.10.490.20">
    <property type="match status" value="1"/>
</dbReference>
<keyword evidence="9" id="KW-0547">Nucleotide-binding</keyword>
<dbReference type="FunFam" id="3.40.50.300:FF:000884">
    <property type="entry name" value="Dynein axonemal heavy chain 10"/>
    <property type="match status" value="1"/>
</dbReference>
<dbReference type="Gene3D" id="3.40.50.300">
    <property type="entry name" value="P-loop containing nucleotide triphosphate hydrolases"/>
    <property type="match status" value="5"/>
</dbReference>
<evidence type="ECO:0000256" key="23">
    <source>
        <dbReference type="SAM" id="MobiDB-lite"/>
    </source>
</evidence>
<evidence type="ECO:0000256" key="16">
    <source>
        <dbReference type="ARBA" id="ARBA00023212"/>
    </source>
</evidence>
<evidence type="ECO:0000259" key="24">
    <source>
        <dbReference type="SMART" id="SM00382"/>
    </source>
</evidence>
<dbReference type="GO" id="GO:0036156">
    <property type="term" value="C:inner dynein arm"/>
    <property type="evidence" value="ECO:0007669"/>
    <property type="project" value="UniProtKB-ARBA"/>
</dbReference>
<evidence type="ECO:0000256" key="3">
    <source>
        <dbReference type="ARBA" id="ARBA00008887"/>
    </source>
</evidence>
<dbReference type="Gene3D" id="1.10.472.130">
    <property type="match status" value="1"/>
</dbReference>
<comment type="function">
    <text evidence="19">Force generating protein of eukaryotic cilia and flagella. Produces force towards the minus ends of microtubules. Dynein has ATPase activity; the force-producing power stroke is thought to occur on release of ADP. Required for assembly of the I1 inner arm complex and its targeting to the appropriate axoneme location. Also required for phototaxis.</text>
</comment>
<keyword evidence="13 22" id="KW-0175">Coiled coil</keyword>
<feature type="coiled-coil region" evidence="22">
    <location>
        <begin position="3229"/>
        <end position="3270"/>
    </location>
</feature>
<dbReference type="InterPro" id="IPR042222">
    <property type="entry name" value="Dynein_2_N"/>
</dbReference>
<evidence type="ECO:0000256" key="10">
    <source>
        <dbReference type="ARBA" id="ARBA00022840"/>
    </source>
</evidence>
<keyword evidence="15" id="KW-0505">Motor protein</keyword>
<evidence type="ECO:0000256" key="9">
    <source>
        <dbReference type="ARBA" id="ARBA00022741"/>
    </source>
</evidence>
<dbReference type="Gene3D" id="1.20.920.30">
    <property type="match status" value="1"/>
</dbReference>
<keyword evidence="11" id="KW-0282">Flagellum</keyword>
<dbReference type="FunFam" id="3.40.50.300:FF:000049">
    <property type="entry name" value="Dynein, axonemal, heavy chain 5"/>
    <property type="match status" value="1"/>
</dbReference>
<dbReference type="FunFam" id="1.20.920.20:FF:000001">
    <property type="entry name" value="dynein heavy chain 2, axonemal"/>
    <property type="match status" value="1"/>
</dbReference>
<dbReference type="FunFam" id="1.10.287.2620:FF:000002">
    <property type="entry name" value="Dynein heavy chain 2, axonemal"/>
    <property type="match status" value="1"/>
</dbReference>
<dbReference type="FunFam" id="1.20.920.30:FF:000007">
    <property type="entry name" value="Dynein axonemal heavy chain 10"/>
    <property type="match status" value="1"/>
</dbReference>
<evidence type="ECO:0000256" key="15">
    <source>
        <dbReference type="ARBA" id="ARBA00023175"/>
    </source>
</evidence>
<evidence type="ECO:0000256" key="1">
    <source>
        <dbReference type="ARBA" id="ARBA00004230"/>
    </source>
</evidence>
<evidence type="ECO:0000256" key="12">
    <source>
        <dbReference type="ARBA" id="ARBA00023017"/>
    </source>
</evidence>
<evidence type="ECO:0000313" key="25">
    <source>
        <dbReference type="EMBL" id="TPX50465.1"/>
    </source>
</evidence>
<dbReference type="Pfam" id="PF25007">
    <property type="entry name" value="DYH2-5-8_CC"/>
    <property type="match status" value="1"/>
</dbReference>
<feature type="domain" description="AAA+ ATPase" evidence="24">
    <location>
        <begin position="2076"/>
        <end position="2202"/>
    </location>
</feature>
<dbReference type="InterPro" id="IPR013594">
    <property type="entry name" value="Dynein_heavy_tail"/>
</dbReference>
<dbReference type="Pfam" id="PF12781">
    <property type="entry name" value="AAA_9"/>
    <property type="match status" value="1"/>
</dbReference>
<feature type="domain" description="AAA+ ATPase" evidence="24">
    <location>
        <begin position="2417"/>
        <end position="2572"/>
    </location>
</feature>
<dbReference type="GO" id="GO:0045505">
    <property type="term" value="F:dynein intermediate chain binding"/>
    <property type="evidence" value="ECO:0007669"/>
    <property type="project" value="InterPro"/>
</dbReference>
<dbReference type="InterPro" id="IPR027417">
    <property type="entry name" value="P-loop_NTPase"/>
</dbReference>
<keyword evidence="17" id="KW-0966">Cell projection</keyword>
<dbReference type="InterPro" id="IPR041658">
    <property type="entry name" value="AAA_lid_11"/>
</dbReference>
<evidence type="ECO:0000256" key="18">
    <source>
        <dbReference type="ARBA" id="ARBA00033439"/>
    </source>
</evidence>
<dbReference type="FunFam" id="3.20.180.20:FF:000001">
    <property type="entry name" value="Dynein axonemal heavy chain 5"/>
    <property type="match status" value="1"/>
</dbReference>
<dbReference type="InterPro" id="IPR035699">
    <property type="entry name" value="AAA_6"/>
</dbReference>
<accession>A0A507DGM2</accession>
<dbReference type="Pfam" id="PF17857">
    <property type="entry name" value="AAA_lid_1"/>
    <property type="match status" value="1"/>
</dbReference>
<keyword evidence="16" id="KW-0206">Cytoskeleton</keyword>
<reference evidence="25 26" key="1">
    <citation type="journal article" date="2019" name="Sci. Rep.">
        <title>Comparative genomics of chytrid fungi reveal insights into the obligate biotrophic and pathogenic lifestyle of Synchytrium endobioticum.</title>
        <authorList>
            <person name="van de Vossenberg B.T.L.H."/>
            <person name="Warris S."/>
            <person name="Nguyen H.D.T."/>
            <person name="van Gent-Pelzer M.P.E."/>
            <person name="Joly D.L."/>
            <person name="van de Geest H.C."/>
            <person name="Bonants P.J.M."/>
            <person name="Smith D.S."/>
            <person name="Levesque C.A."/>
            <person name="van der Lee T.A.J."/>
        </authorList>
    </citation>
    <scope>NUCLEOTIDE SEQUENCE [LARGE SCALE GENOMIC DNA]</scope>
    <source>
        <strain evidence="25 26">LEV6574</strain>
    </source>
</reference>
<dbReference type="OrthoDB" id="447173at2759"/>
<dbReference type="GO" id="GO:0008017">
    <property type="term" value="F:microtubule binding"/>
    <property type="evidence" value="ECO:0007669"/>
    <property type="project" value="UniProtKB-ARBA"/>
</dbReference>
<dbReference type="Gene3D" id="1.10.8.720">
    <property type="entry name" value="Region D6 of dynein motor"/>
    <property type="match status" value="1"/>
</dbReference>
<evidence type="ECO:0000256" key="17">
    <source>
        <dbReference type="ARBA" id="ARBA00023273"/>
    </source>
</evidence>
<dbReference type="InterPro" id="IPR043157">
    <property type="entry name" value="Dynein_AAA1S"/>
</dbReference>
<evidence type="ECO:0000256" key="11">
    <source>
        <dbReference type="ARBA" id="ARBA00022846"/>
    </source>
</evidence>
<dbReference type="FunFam" id="1.20.140.100:FF:000001">
    <property type="entry name" value="dynein heavy chain 17, axonemal"/>
    <property type="match status" value="1"/>
</dbReference>
<comment type="subcellular location">
    <subcellularLocation>
        <location evidence="1">Cell projection</location>
        <location evidence="1">Cilium</location>
        <location evidence="1">Flagellum</location>
    </subcellularLocation>
    <subcellularLocation>
        <location evidence="2">Cytoplasm</location>
        <location evidence="2">Cytoskeleton</location>
        <location evidence="2">Cilium axoneme</location>
    </subcellularLocation>
</comment>
<dbReference type="Pfam" id="PF12777">
    <property type="entry name" value="MT"/>
    <property type="match status" value="1"/>
</dbReference>
<comment type="similarity">
    <text evidence="3">Belongs to the dynein heavy chain family.</text>
</comment>
<dbReference type="Gene3D" id="3.20.180.20">
    <property type="entry name" value="Dynein heavy chain, N-terminal domain 2"/>
    <property type="match status" value="1"/>
</dbReference>
<dbReference type="Pfam" id="PF12774">
    <property type="entry name" value="AAA_6"/>
    <property type="match status" value="1"/>
</dbReference>
<evidence type="ECO:0000256" key="19">
    <source>
        <dbReference type="ARBA" id="ARBA00054075"/>
    </source>
</evidence>
<feature type="domain" description="AAA+ ATPase" evidence="24">
    <location>
        <begin position="1797"/>
        <end position="1933"/>
    </location>
</feature>
<dbReference type="FunFam" id="3.40.50.300:FF:002141">
    <property type="entry name" value="Dynein heavy chain"/>
    <property type="match status" value="1"/>
</dbReference>
<dbReference type="InterPro" id="IPR024743">
    <property type="entry name" value="Dynein_HC_stalk"/>
</dbReference>
<evidence type="ECO:0000256" key="8">
    <source>
        <dbReference type="ARBA" id="ARBA00022737"/>
    </source>
</evidence>
<dbReference type="FunFam" id="3.40.50.300:FF:000153">
    <property type="entry name" value="Dynein axonemal heavy chain 1"/>
    <property type="match status" value="1"/>
</dbReference>
<dbReference type="GO" id="GO:0051959">
    <property type="term" value="F:dynein light intermediate chain binding"/>
    <property type="evidence" value="ECO:0007669"/>
    <property type="project" value="InterPro"/>
</dbReference>
<dbReference type="Gene3D" id="1.10.8.1220">
    <property type="match status" value="1"/>
</dbReference>
<evidence type="ECO:0000256" key="20">
    <source>
        <dbReference type="ARBA" id="ARBA00063032"/>
    </source>
</evidence>
<dbReference type="GO" id="GO:0005524">
    <property type="term" value="F:ATP binding"/>
    <property type="evidence" value="ECO:0007669"/>
    <property type="project" value="UniProtKB-KW"/>
</dbReference>
<dbReference type="Pfam" id="PF18198">
    <property type="entry name" value="AAA_lid_11"/>
    <property type="match status" value="1"/>
</dbReference>
<dbReference type="InterPro" id="IPR024317">
    <property type="entry name" value="Dynein_heavy_chain_D4_dom"/>
</dbReference>
<comment type="subunit">
    <text evidence="4">Consists of at least two heavy chains and a number of intermediate and light chains.</text>
</comment>
<dbReference type="InterPro" id="IPR041466">
    <property type="entry name" value="Dynein_AAA5_ext"/>
</dbReference>